<feature type="chain" id="PRO_5045859224" evidence="1">
    <location>
        <begin position="27"/>
        <end position="321"/>
    </location>
</feature>
<evidence type="ECO:0000256" key="1">
    <source>
        <dbReference type="SAM" id="SignalP"/>
    </source>
</evidence>
<evidence type="ECO:0000313" key="3">
    <source>
        <dbReference type="Proteomes" id="UP001227230"/>
    </source>
</evidence>
<accession>A0ABY9CMN4</accession>
<organism evidence="2 3">
    <name type="scientific">Vitis vinifera</name>
    <name type="common">Grape</name>
    <dbReference type="NCBI Taxonomy" id="29760"/>
    <lineage>
        <taxon>Eukaryota</taxon>
        <taxon>Viridiplantae</taxon>
        <taxon>Streptophyta</taxon>
        <taxon>Embryophyta</taxon>
        <taxon>Tracheophyta</taxon>
        <taxon>Spermatophyta</taxon>
        <taxon>Magnoliopsida</taxon>
        <taxon>eudicotyledons</taxon>
        <taxon>Gunneridae</taxon>
        <taxon>Pentapetalae</taxon>
        <taxon>rosids</taxon>
        <taxon>Vitales</taxon>
        <taxon>Vitaceae</taxon>
        <taxon>Viteae</taxon>
        <taxon>Vitis</taxon>
    </lineage>
</organism>
<keyword evidence="1" id="KW-0732">Signal</keyword>
<protein>
    <submittedName>
        <fullName evidence="2">Uncharacterized protein</fullName>
    </submittedName>
</protein>
<gene>
    <name evidence="2" type="ORF">VitviT2T_014024</name>
</gene>
<keyword evidence="3" id="KW-1185">Reference proteome</keyword>
<reference evidence="2 3" key="1">
    <citation type="journal article" date="2023" name="Hortic Res">
        <title>The complete reference genome for grapevine (Vitis vinifera L.) genetics and breeding.</title>
        <authorList>
            <person name="Shi X."/>
            <person name="Cao S."/>
            <person name="Wang X."/>
            <person name="Huang S."/>
            <person name="Wang Y."/>
            <person name="Liu Z."/>
            <person name="Liu W."/>
            <person name="Leng X."/>
            <person name="Peng Y."/>
            <person name="Wang N."/>
            <person name="Wang Y."/>
            <person name="Ma Z."/>
            <person name="Xu X."/>
            <person name="Zhang F."/>
            <person name="Xue H."/>
            <person name="Zhong H."/>
            <person name="Wang Y."/>
            <person name="Zhang K."/>
            <person name="Velt A."/>
            <person name="Avia K."/>
            <person name="Holtgrawe D."/>
            <person name="Grimplet J."/>
            <person name="Matus J.T."/>
            <person name="Ware D."/>
            <person name="Wu X."/>
            <person name="Wang H."/>
            <person name="Liu C."/>
            <person name="Fang Y."/>
            <person name="Rustenholz C."/>
            <person name="Cheng Z."/>
            <person name="Xiao H."/>
            <person name="Zhou Y."/>
        </authorList>
    </citation>
    <scope>NUCLEOTIDE SEQUENCE [LARGE SCALE GENOMIC DNA]</scope>
    <source>
        <strain evidence="3">cv. Pinot noir / PN40024</strain>
        <tissue evidence="2">Leaf</tissue>
    </source>
</reference>
<dbReference type="EMBL" id="CP126656">
    <property type="protein sequence ID" value="WJZ95240.1"/>
    <property type="molecule type" value="Genomic_DNA"/>
</dbReference>
<evidence type="ECO:0000313" key="2">
    <source>
        <dbReference type="EMBL" id="WJZ95240.1"/>
    </source>
</evidence>
<feature type="signal peptide" evidence="1">
    <location>
        <begin position="1"/>
        <end position="26"/>
    </location>
</feature>
<name>A0ABY9CMN4_VITVI</name>
<sequence>MASFAKHLSLLLLTVLLSDSVGRSYGRDSFYFSKVAPNSVDKENDVADLFDHDEPAFSQLSKQEDHSNGDDEKLTISLRAYEQGIKYAELVKNKMNSYGVKAINNNGFNDDGDYSLNDALTAYARGVKIAKSATSKDIKDDEDAAAAADDEKLTKSLRAYGQGIKYAELVKNKMNSYGVKAVNNYDNNDDGDNSLNNAWTAYARGGKIAKWVMSKDIKDAAAAAADNSLNNALTAYARGVEIAKSIKNNDVDVNDINNSEKETYQQWVKAYNQWINQAKSVKNENAEDNVHGIVDIKDPKIKAAYEQGVKYAKYLNDEDMP</sequence>
<dbReference type="Proteomes" id="UP001227230">
    <property type="component" value="Chromosome 9"/>
</dbReference>
<proteinExistence type="predicted"/>